<dbReference type="GeneID" id="13301734"/>
<protein>
    <submittedName>
        <fullName evidence="4">Type III-B CRISPR module RAMP protein Cmr1</fullName>
    </submittedName>
</protein>
<dbReference type="GO" id="GO:0051607">
    <property type="term" value="P:defense response to virus"/>
    <property type="evidence" value="ECO:0007669"/>
    <property type="project" value="UniProtKB-KW"/>
</dbReference>
<dbReference type="InterPro" id="IPR049498">
    <property type="entry name" value="Cmr1-like_C"/>
</dbReference>
<evidence type="ECO:0000313" key="4">
    <source>
        <dbReference type="EMBL" id="QEK78785.1"/>
    </source>
</evidence>
<proteinExistence type="predicted"/>
<dbReference type="Pfam" id="PF21452">
    <property type="entry name" value="Cmr1_like_C"/>
    <property type="match status" value="1"/>
</dbReference>
<evidence type="ECO:0000313" key="5">
    <source>
        <dbReference type="Proteomes" id="UP000324354"/>
    </source>
</evidence>
<evidence type="ECO:0000259" key="2">
    <source>
        <dbReference type="Pfam" id="PF03787"/>
    </source>
</evidence>
<gene>
    <name evidence="4" type="primary">cmr1</name>
    <name evidence="4" type="ORF">PFDSM3638_05665</name>
</gene>
<dbReference type="InterPro" id="IPR007522">
    <property type="entry name" value="CRISPR-assoc_prot_TM1795"/>
</dbReference>
<evidence type="ECO:0000259" key="3">
    <source>
        <dbReference type="Pfam" id="PF21452"/>
    </source>
</evidence>
<dbReference type="NCBIfam" id="TIGR01894">
    <property type="entry name" value="cas_TM1795_cmr1"/>
    <property type="match status" value="1"/>
</dbReference>
<dbReference type="RefSeq" id="WP_014835337.1">
    <property type="nucleotide sequence ID" value="NZ_CP023154.1"/>
</dbReference>
<name>A0A5C0XQH0_PYRFU</name>
<dbReference type="CDD" id="cd09657">
    <property type="entry name" value="Cmr1_III-B"/>
    <property type="match status" value="1"/>
</dbReference>
<accession>A0A5C0XQH0</accession>
<organism evidence="4 5">
    <name type="scientific">Pyrococcus furiosus (strain ATCC 43587 / DSM 3638 / JCM 8422 / Vc1)</name>
    <dbReference type="NCBI Taxonomy" id="186497"/>
    <lineage>
        <taxon>Archaea</taxon>
        <taxon>Methanobacteriati</taxon>
        <taxon>Methanobacteriota</taxon>
        <taxon>Thermococci</taxon>
        <taxon>Thermococcales</taxon>
        <taxon>Thermococcaceae</taxon>
        <taxon>Pyrococcus</taxon>
    </lineage>
</organism>
<dbReference type="GeneID" id="41712939"/>
<dbReference type="InterPro" id="IPR005537">
    <property type="entry name" value="RAMP_III_fam"/>
</dbReference>
<dbReference type="AlphaFoldDB" id="A0A5C0XQH0"/>
<feature type="domain" description="CRISPR type III-associated protein" evidence="2">
    <location>
        <begin position="7"/>
        <end position="160"/>
    </location>
</feature>
<dbReference type="EMBL" id="CP023154">
    <property type="protein sequence ID" value="QEK78785.1"/>
    <property type="molecule type" value="Genomic_DNA"/>
</dbReference>
<dbReference type="Pfam" id="PF03787">
    <property type="entry name" value="RAMPs"/>
    <property type="match status" value="1"/>
</dbReference>
<dbReference type="Proteomes" id="UP000324354">
    <property type="component" value="Chromosome"/>
</dbReference>
<feature type="domain" description="Cmr1-like C-terminal" evidence="3">
    <location>
        <begin position="218"/>
        <end position="333"/>
    </location>
</feature>
<reference evidence="4 5" key="1">
    <citation type="submission" date="2017-08" db="EMBL/GenBank/DDBJ databases">
        <title>Resequencing and Reannotation of the genome of Pyrococcus furiosus type strain DSM3638.</title>
        <authorList>
            <person name="Reichelt R.M."/>
            <person name="Bunk B."/>
        </authorList>
    </citation>
    <scope>NUCLEOTIDE SEQUENCE [LARGE SCALE GENOMIC DNA]</scope>
    <source>
        <strain evidence="4 5">DSM 3638</strain>
    </source>
</reference>
<sequence>MFIEEFEIEFITPAFIRGADQRIPEVRSPSIKGAMRWWFRALAGSYFGDDAQKLKEIENQVFGSTKERSRVKISVTPLSSPKRLNLKEFKDKNVGYIWFSINLLGKRGTITHYYPPGSRFRVVLESPSERVIKLATLSLWALVSLGSVGFRSRRGTGSMKIVRASSEVLEDLGLTTEFNSIDEFKDSLKRVLDVTGEILGVKNSETNKSLPSYATLKFSDVEVFGPGKNTWEVLAQFNNSYKEYLRRRIKKYQRIIFGLPRFKLRGVRKDLRRASPLWFGVVEIGGKPYGRIIKFFQSTFHPEVRSKHIVDWNVLSNFDWFISSRLPVTKVWGGWSG</sequence>
<evidence type="ECO:0000256" key="1">
    <source>
        <dbReference type="ARBA" id="ARBA00023118"/>
    </source>
</evidence>
<keyword evidence="1" id="KW-0051">Antiviral defense</keyword>